<reference evidence="2 3" key="1">
    <citation type="submission" date="2018-08" db="EMBL/GenBank/DDBJ databases">
        <title>Genomic Encyclopedia of Type Strains, Phase IV (KMG-IV): sequencing the most valuable type-strain genomes for metagenomic binning, comparative biology and taxonomic classification.</title>
        <authorList>
            <person name="Goeker M."/>
        </authorList>
    </citation>
    <scope>NUCLEOTIDE SEQUENCE [LARGE SCALE GENOMIC DNA]</scope>
    <source>
        <strain evidence="2 3">DSM 23923</strain>
    </source>
</reference>
<accession>A0A347ZWG7</accession>
<organism evidence="2 3">
    <name type="scientific">Pelolinea submarina</name>
    <dbReference type="NCBI Taxonomy" id="913107"/>
    <lineage>
        <taxon>Bacteria</taxon>
        <taxon>Bacillati</taxon>
        <taxon>Chloroflexota</taxon>
        <taxon>Anaerolineae</taxon>
        <taxon>Anaerolineales</taxon>
        <taxon>Anaerolineaceae</taxon>
        <taxon>Pelolinea</taxon>
    </lineage>
</organism>
<protein>
    <submittedName>
        <fullName evidence="2">Uncharacterized protein</fullName>
    </submittedName>
</protein>
<comment type="caution">
    <text evidence="2">The sequence shown here is derived from an EMBL/GenBank/DDBJ whole genome shotgun (WGS) entry which is preliminary data.</text>
</comment>
<keyword evidence="1" id="KW-0812">Transmembrane</keyword>
<evidence type="ECO:0000313" key="2">
    <source>
        <dbReference type="EMBL" id="REG05391.1"/>
    </source>
</evidence>
<dbReference type="EMBL" id="QUMS01000005">
    <property type="protein sequence ID" value="REG05391.1"/>
    <property type="molecule type" value="Genomic_DNA"/>
</dbReference>
<keyword evidence="1" id="KW-1133">Transmembrane helix</keyword>
<feature type="transmembrane region" description="Helical" evidence="1">
    <location>
        <begin position="35"/>
        <end position="53"/>
    </location>
</feature>
<gene>
    <name evidence="2" type="ORF">DFR64_2791</name>
</gene>
<dbReference type="RefSeq" id="WP_158675148.1">
    <property type="nucleotide sequence ID" value="NZ_AP018437.1"/>
</dbReference>
<keyword evidence="1" id="KW-0472">Membrane</keyword>
<keyword evidence="3" id="KW-1185">Reference proteome</keyword>
<evidence type="ECO:0000313" key="3">
    <source>
        <dbReference type="Proteomes" id="UP000256388"/>
    </source>
</evidence>
<dbReference type="AlphaFoldDB" id="A0A347ZWG7"/>
<proteinExistence type="predicted"/>
<sequence>MKLTPPTKNVYWIATVLAVLGLLGSFVSIPFVSAYYFWFVVVAFVLLWLGVSMKGF</sequence>
<evidence type="ECO:0000256" key="1">
    <source>
        <dbReference type="SAM" id="Phobius"/>
    </source>
</evidence>
<dbReference type="Proteomes" id="UP000256388">
    <property type="component" value="Unassembled WGS sequence"/>
</dbReference>
<name>A0A347ZWG7_9CHLR</name>
<feature type="transmembrane region" description="Helical" evidence="1">
    <location>
        <begin position="9"/>
        <end position="29"/>
    </location>
</feature>